<dbReference type="Gene3D" id="1.10.357.10">
    <property type="entry name" value="Tetracycline Repressor, domain 2"/>
    <property type="match status" value="1"/>
</dbReference>
<proteinExistence type="predicted"/>
<dbReference type="InterPro" id="IPR009057">
    <property type="entry name" value="Homeodomain-like_sf"/>
</dbReference>
<dbReference type="OrthoDB" id="9795011at2"/>
<evidence type="ECO:0000256" key="2">
    <source>
        <dbReference type="ARBA" id="ARBA00023125"/>
    </source>
</evidence>
<evidence type="ECO:0000313" key="7">
    <source>
        <dbReference type="Proteomes" id="UP000320011"/>
    </source>
</evidence>
<dbReference type="PROSITE" id="PS50977">
    <property type="entry name" value="HTH_TETR_2"/>
    <property type="match status" value="1"/>
</dbReference>
<keyword evidence="2 4" id="KW-0238">DNA-binding</keyword>
<feature type="DNA-binding region" description="H-T-H motif" evidence="4">
    <location>
        <begin position="36"/>
        <end position="55"/>
    </location>
</feature>
<comment type="caution">
    <text evidence="6">The sequence shown here is derived from an EMBL/GenBank/DDBJ whole genome shotgun (WGS) entry which is preliminary data.</text>
</comment>
<dbReference type="SUPFAM" id="SSF46689">
    <property type="entry name" value="Homeodomain-like"/>
    <property type="match status" value="1"/>
</dbReference>
<dbReference type="InterPro" id="IPR001647">
    <property type="entry name" value="HTH_TetR"/>
</dbReference>
<dbReference type="InterPro" id="IPR050109">
    <property type="entry name" value="HTH-type_TetR-like_transc_reg"/>
</dbReference>
<name>A0A558CTR5_9PSEU</name>
<dbReference type="InterPro" id="IPR036271">
    <property type="entry name" value="Tet_transcr_reg_TetR-rel_C_sf"/>
</dbReference>
<dbReference type="Pfam" id="PF00440">
    <property type="entry name" value="TetR_N"/>
    <property type="match status" value="1"/>
</dbReference>
<dbReference type="GO" id="GO:0003700">
    <property type="term" value="F:DNA-binding transcription factor activity"/>
    <property type="evidence" value="ECO:0007669"/>
    <property type="project" value="TreeGrafter"/>
</dbReference>
<reference evidence="6 7" key="2">
    <citation type="submission" date="2019-08" db="EMBL/GenBank/DDBJ databases">
        <title>Amycolatopsis acidicola sp. nov., isolated from peat swamp forest soil.</title>
        <authorList>
            <person name="Srisuk N."/>
        </authorList>
    </citation>
    <scope>NUCLEOTIDE SEQUENCE [LARGE SCALE GENOMIC DNA]</scope>
    <source>
        <strain evidence="6 7">TBRC 6029</strain>
    </source>
</reference>
<evidence type="ECO:0000256" key="3">
    <source>
        <dbReference type="ARBA" id="ARBA00023163"/>
    </source>
</evidence>
<keyword evidence="1" id="KW-0805">Transcription regulation</keyword>
<dbReference type="SUPFAM" id="SSF48498">
    <property type="entry name" value="Tetracyclin repressor-like, C-terminal domain"/>
    <property type="match status" value="1"/>
</dbReference>
<accession>A0A558CTR5</accession>
<sequence length="189" mass="20591">MVNGAPKAGRADAQRNRQRLIAAARQEFTTSGENVTLEAIARAAGVGIGTLYRHFPTREVLVEAVYRTERTRLCDAAAELLADHPPHVALRRWMDRFGDYIAIKHEMAETLRAMIASGTVTAAAARQELGAAVRTILEAGAAAGTLRDDVLAEDVVASLLGVFLVCREPGQRDQAQRMLDLLMRGLRTE</sequence>
<dbReference type="Pfam" id="PF21597">
    <property type="entry name" value="TetR_C_43"/>
    <property type="match status" value="1"/>
</dbReference>
<dbReference type="EMBL" id="VJWX01000106">
    <property type="protein sequence ID" value="TVT52167.1"/>
    <property type="molecule type" value="Genomic_DNA"/>
</dbReference>
<evidence type="ECO:0000259" key="5">
    <source>
        <dbReference type="PROSITE" id="PS50977"/>
    </source>
</evidence>
<dbReference type="PANTHER" id="PTHR30055:SF234">
    <property type="entry name" value="HTH-TYPE TRANSCRIPTIONAL REGULATOR BETI"/>
    <property type="match status" value="1"/>
</dbReference>
<dbReference type="AlphaFoldDB" id="A0A558CTR5"/>
<evidence type="ECO:0000313" key="6">
    <source>
        <dbReference type="EMBL" id="TVT52167.1"/>
    </source>
</evidence>
<protein>
    <submittedName>
        <fullName evidence="6">TetR family transcriptional regulator</fullName>
    </submittedName>
</protein>
<dbReference type="PANTHER" id="PTHR30055">
    <property type="entry name" value="HTH-TYPE TRANSCRIPTIONAL REGULATOR RUTR"/>
    <property type="match status" value="1"/>
</dbReference>
<organism evidence="6 7">
    <name type="scientific">Amycolatopsis rhizosphaerae</name>
    <dbReference type="NCBI Taxonomy" id="2053003"/>
    <lineage>
        <taxon>Bacteria</taxon>
        <taxon>Bacillati</taxon>
        <taxon>Actinomycetota</taxon>
        <taxon>Actinomycetes</taxon>
        <taxon>Pseudonocardiales</taxon>
        <taxon>Pseudonocardiaceae</taxon>
        <taxon>Amycolatopsis</taxon>
    </lineage>
</organism>
<keyword evidence="3" id="KW-0804">Transcription</keyword>
<dbReference type="Proteomes" id="UP000320011">
    <property type="component" value="Unassembled WGS sequence"/>
</dbReference>
<reference evidence="6 7" key="1">
    <citation type="submission" date="2019-07" db="EMBL/GenBank/DDBJ databases">
        <authorList>
            <person name="Duangmal K."/>
            <person name="Teo W.F.A."/>
        </authorList>
    </citation>
    <scope>NUCLEOTIDE SEQUENCE [LARGE SCALE GENOMIC DNA]</scope>
    <source>
        <strain evidence="6 7">TBRC 6029</strain>
    </source>
</reference>
<feature type="domain" description="HTH tetR-type" evidence="5">
    <location>
        <begin position="14"/>
        <end position="73"/>
    </location>
</feature>
<evidence type="ECO:0000256" key="4">
    <source>
        <dbReference type="PROSITE-ProRule" id="PRU00335"/>
    </source>
</evidence>
<dbReference type="RefSeq" id="WP_144587975.1">
    <property type="nucleotide sequence ID" value="NZ_VJWX01000106.1"/>
</dbReference>
<keyword evidence="7" id="KW-1185">Reference proteome</keyword>
<gene>
    <name evidence="6" type="ORF">FNH05_13380</name>
</gene>
<dbReference type="InterPro" id="IPR049445">
    <property type="entry name" value="TetR_SbtR-like_C"/>
</dbReference>
<dbReference type="GO" id="GO:0000976">
    <property type="term" value="F:transcription cis-regulatory region binding"/>
    <property type="evidence" value="ECO:0007669"/>
    <property type="project" value="TreeGrafter"/>
</dbReference>
<dbReference type="PRINTS" id="PR00455">
    <property type="entry name" value="HTHTETR"/>
</dbReference>
<evidence type="ECO:0000256" key="1">
    <source>
        <dbReference type="ARBA" id="ARBA00023015"/>
    </source>
</evidence>